<protein>
    <submittedName>
        <fullName evidence="1">Uncharacterized protein</fullName>
    </submittedName>
</protein>
<organism evidence="1">
    <name type="scientific">Arundo donax</name>
    <name type="common">Giant reed</name>
    <name type="synonym">Donax arundinaceus</name>
    <dbReference type="NCBI Taxonomy" id="35708"/>
    <lineage>
        <taxon>Eukaryota</taxon>
        <taxon>Viridiplantae</taxon>
        <taxon>Streptophyta</taxon>
        <taxon>Embryophyta</taxon>
        <taxon>Tracheophyta</taxon>
        <taxon>Spermatophyta</taxon>
        <taxon>Magnoliopsida</taxon>
        <taxon>Liliopsida</taxon>
        <taxon>Poales</taxon>
        <taxon>Poaceae</taxon>
        <taxon>PACMAD clade</taxon>
        <taxon>Arundinoideae</taxon>
        <taxon>Arundineae</taxon>
        <taxon>Arundo</taxon>
    </lineage>
</organism>
<dbReference type="EMBL" id="GBRH01254182">
    <property type="protein sequence ID" value="JAD43713.1"/>
    <property type="molecule type" value="Transcribed_RNA"/>
</dbReference>
<sequence length="24" mass="2712">MFLHKSCFTKLEYPGKGASFFSDA</sequence>
<accession>A0A0A9A199</accession>
<name>A0A0A9A199_ARUDO</name>
<reference evidence="1" key="2">
    <citation type="journal article" date="2015" name="Data Brief">
        <title>Shoot transcriptome of the giant reed, Arundo donax.</title>
        <authorList>
            <person name="Barrero R.A."/>
            <person name="Guerrero F.D."/>
            <person name="Moolhuijzen P."/>
            <person name="Goolsby J.A."/>
            <person name="Tidwell J."/>
            <person name="Bellgard S.E."/>
            <person name="Bellgard M.I."/>
        </authorList>
    </citation>
    <scope>NUCLEOTIDE SEQUENCE</scope>
    <source>
        <tissue evidence="1">Shoot tissue taken approximately 20 cm above the soil surface</tissue>
    </source>
</reference>
<proteinExistence type="predicted"/>
<evidence type="ECO:0000313" key="1">
    <source>
        <dbReference type="EMBL" id="JAD43713.1"/>
    </source>
</evidence>
<dbReference type="AlphaFoldDB" id="A0A0A9A199"/>
<reference evidence="1" key="1">
    <citation type="submission" date="2014-09" db="EMBL/GenBank/DDBJ databases">
        <authorList>
            <person name="Magalhaes I.L.F."/>
            <person name="Oliveira U."/>
            <person name="Santos F.R."/>
            <person name="Vidigal T.H.D.A."/>
            <person name="Brescovit A.D."/>
            <person name="Santos A.J."/>
        </authorList>
    </citation>
    <scope>NUCLEOTIDE SEQUENCE</scope>
    <source>
        <tissue evidence="1">Shoot tissue taken approximately 20 cm above the soil surface</tissue>
    </source>
</reference>